<proteinExistence type="predicted"/>
<accession>R7QH12</accession>
<sequence>MCTSRRTCFAVPDLLSSPCRFTAPPRPPPIATSTGRAARPTPCLTCQLKCC</sequence>
<dbReference type="AlphaFoldDB" id="R7QH12"/>
<dbReference type="EMBL" id="HG001810">
    <property type="protein sequence ID" value="CDF37018.1"/>
    <property type="molecule type" value="Genomic_DNA"/>
</dbReference>
<name>R7QH12_CHOCR</name>
<dbReference type="GeneID" id="17324562"/>
<organism evidence="1 2">
    <name type="scientific">Chondrus crispus</name>
    <name type="common">Carrageen Irish moss</name>
    <name type="synonym">Polymorpha crispa</name>
    <dbReference type="NCBI Taxonomy" id="2769"/>
    <lineage>
        <taxon>Eukaryota</taxon>
        <taxon>Rhodophyta</taxon>
        <taxon>Florideophyceae</taxon>
        <taxon>Rhodymeniophycidae</taxon>
        <taxon>Gigartinales</taxon>
        <taxon>Gigartinaceae</taxon>
        <taxon>Chondrus</taxon>
    </lineage>
</organism>
<gene>
    <name evidence="1" type="ORF">CHC_T00005256001</name>
</gene>
<dbReference type="RefSeq" id="XP_005716837.1">
    <property type="nucleotide sequence ID" value="XM_005716780.1"/>
</dbReference>
<dbReference type="KEGG" id="ccp:CHC_T00005256001"/>
<dbReference type="Proteomes" id="UP000012073">
    <property type="component" value="Unassembled WGS sequence"/>
</dbReference>
<keyword evidence="2" id="KW-1185">Reference proteome</keyword>
<evidence type="ECO:0000313" key="2">
    <source>
        <dbReference type="Proteomes" id="UP000012073"/>
    </source>
</evidence>
<protein>
    <submittedName>
        <fullName evidence="1">Uncharacterized protein</fullName>
    </submittedName>
</protein>
<dbReference type="Gramene" id="CDF37018">
    <property type="protein sequence ID" value="CDF37018"/>
    <property type="gene ID" value="CHC_T00005256001"/>
</dbReference>
<reference evidence="2" key="1">
    <citation type="journal article" date="2013" name="Proc. Natl. Acad. Sci. U.S.A.">
        <title>Genome structure and metabolic features in the red seaweed Chondrus crispus shed light on evolution of the Archaeplastida.</title>
        <authorList>
            <person name="Collen J."/>
            <person name="Porcel B."/>
            <person name="Carre W."/>
            <person name="Ball S.G."/>
            <person name="Chaparro C."/>
            <person name="Tonon T."/>
            <person name="Barbeyron T."/>
            <person name="Michel G."/>
            <person name="Noel B."/>
            <person name="Valentin K."/>
            <person name="Elias M."/>
            <person name="Artiguenave F."/>
            <person name="Arun A."/>
            <person name="Aury J.M."/>
            <person name="Barbosa-Neto J.F."/>
            <person name="Bothwell J.H."/>
            <person name="Bouget F.Y."/>
            <person name="Brillet L."/>
            <person name="Cabello-Hurtado F."/>
            <person name="Capella-Gutierrez S."/>
            <person name="Charrier B."/>
            <person name="Cladiere L."/>
            <person name="Cock J.M."/>
            <person name="Coelho S.M."/>
            <person name="Colleoni C."/>
            <person name="Czjzek M."/>
            <person name="Da Silva C."/>
            <person name="Delage L."/>
            <person name="Denoeud F."/>
            <person name="Deschamps P."/>
            <person name="Dittami S.M."/>
            <person name="Gabaldon T."/>
            <person name="Gachon C.M."/>
            <person name="Groisillier A."/>
            <person name="Herve C."/>
            <person name="Jabbari K."/>
            <person name="Katinka M."/>
            <person name="Kloareg B."/>
            <person name="Kowalczyk N."/>
            <person name="Labadie K."/>
            <person name="Leblanc C."/>
            <person name="Lopez P.J."/>
            <person name="McLachlan D.H."/>
            <person name="Meslet-Cladiere L."/>
            <person name="Moustafa A."/>
            <person name="Nehr Z."/>
            <person name="Nyvall Collen P."/>
            <person name="Panaud O."/>
            <person name="Partensky F."/>
            <person name="Poulain J."/>
            <person name="Rensing S.A."/>
            <person name="Rousvoal S."/>
            <person name="Samson G."/>
            <person name="Symeonidi A."/>
            <person name="Weissenbach J."/>
            <person name="Zambounis A."/>
            <person name="Wincker P."/>
            <person name="Boyen C."/>
        </authorList>
    </citation>
    <scope>NUCLEOTIDE SEQUENCE [LARGE SCALE GENOMIC DNA]</scope>
    <source>
        <strain evidence="2">cv. Stackhouse</strain>
    </source>
</reference>
<evidence type="ECO:0000313" key="1">
    <source>
        <dbReference type="EMBL" id="CDF37018.1"/>
    </source>
</evidence>